<proteinExistence type="predicted"/>
<reference evidence="2" key="1">
    <citation type="submission" date="2017-09" db="EMBL/GenBank/DDBJ databases">
        <authorList>
            <person name="Varghese N."/>
            <person name="Submissions S."/>
        </authorList>
    </citation>
    <scope>NUCLEOTIDE SEQUENCE [LARGE SCALE GENOMIC DNA]</scope>
    <source>
        <strain evidence="2">CGMCC 1.12803</strain>
    </source>
</reference>
<dbReference type="AlphaFoldDB" id="A0A285ZR30"/>
<dbReference type="Proteomes" id="UP000219281">
    <property type="component" value="Unassembled WGS sequence"/>
</dbReference>
<protein>
    <submittedName>
        <fullName evidence="1">Uncharacterized protein</fullName>
    </submittedName>
</protein>
<dbReference type="EMBL" id="OCMT01000001">
    <property type="protein sequence ID" value="SOD12080.1"/>
    <property type="molecule type" value="Genomic_DNA"/>
</dbReference>
<sequence length="51" mass="6086">MVIFFNQKTIFIITFTITIEINSYFNEKNNEKVTTLFLNLNPMRITKNLTL</sequence>
<name>A0A285ZR30_9SPHI</name>
<accession>A0A285ZR30</accession>
<evidence type="ECO:0000313" key="2">
    <source>
        <dbReference type="Proteomes" id="UP000219281"/>
    </source>
</evidence>
<keyword evidence="2" id="KW-1185">Reference proteome</keyword>
<evidence type="ECO:0000313" key="1">
    <source>
        <dbReference type="EMBL" id="SOD12080.1"/>
    </source>
</evidence>
<gene>
    <name evidence="1" type="ORF">SAMN06297358_0484</name>
</gene>
<organism evidence="1 2">
    <name type="scientific">Pedobacter xixiisoli</name>
    <dbReference type="NCBI Taxonomy" id="1476464"/>
    <lineage>
        <taxon>Bacteria</taxon>
        <taxon>Pseudomonadati</taxon>
        <taxon>Bacteroidota</taxon>
        <taxon>Sphingobacteriia</taxon>
        <taxon>Sphingobacteriales</taxon>
        <taxon>Sphingobacteriaceae</taxon>
        <taxon>Pedobacter</taxon>
    </lineage>
</organism>